<feature type="region of interest" description="Disordered" evidence="1">
    <location>
        <begin position="1"/>
        <end position="31"/>
    </location>
</feature>
<dbReference type="Proteomes" id="UP000019202">
    <property type="component" value="Unassembled WGS sequence"/>
</dbReference>
<reference evidence="2" key="1">
    <citation type="submission" date="2013-11" db="EMBL/GenBank/DDBJ databases">
        <title>Draft genome sequence and annotation of the entomopathogenic bacteria, Xenorhabdus cabanillasi strain JM26 and Xenorhabdus szentirmai strain DSM 16338.</title>
        <authorList>
            <person name="Gualtieri M."/>
            <person name="Ogier J.C."/>
            <person name="Pages S."/>
            <person name="Givaudan A."/>
            <person name="Gaudriault S."/>
        </authorList>
    </citation>
    <scope>NUCLEOTIDE SEQUENCE [LARGE SCALE GENOMIC DNA]</scope>
    <source>
        <strain evidence="2">DSM 16338</strain>
    </source>
</reference>
<dbReference type="STRING" id="1427518.XSR1_50011"/>
<dbReference type="AlphaFoldDB" id="W1J563"/>
<proteinExistence type="predicted"/>
<evidence type="ECO:0000313" key="2">
    <source>
        <dbReference type="EMBL" id="CDL84595.1"/>
    </source>
</evidence>
<accession>W1J563</accession>
<keyword evidence="3" id="KW-1185">Reference proteome</keyword>
<comment type="caution">
    <text evidence="2">The sequence shown here is derived from an EMBL/GenBank/DDBJ whole genome shotgun (WGS) entry which is preliminary data.</text>
</comment>
<evidence type="ECO:0008006" key="4">
    <source>
        <dbReference type="Google" id="ProtNLM"/>
    </source>
</evidence>
<feature type="region of interest" description="Disordered" evidence="1">
    <location>
        <begin position="48"/>
        <end position="68"/>
    </location>
</feature>
<evidence type="ECO:0000256" key="1">
    <source>
        <dbReference type="SAM" id="MobiDB-lite"/>
    </source>
</evidence>
<name>W1J563_9GAMM</name>
<evidence type="ECO:0000313" key="3">
    <source>
        <dbReference type="Proteomes" id="UP000019202"/>
    </source>
</evidence>
<gene>
    <name evidence="2" type="ORF">XSR1_50011</name>
</gene>
<feature type="compositionally biased region" description="Basic and acidic residues" evidence="1">
    <location>
        <begin position="1"/>
        <end position="15"/>
    </location>
</feature>
<sequence>MSLADARAKREEAKKLMPQCLDPKSEKRGAPLPAKVSTFEQVARAWHASNKRWSDSHRKILPSSRPAP</sequence>
<organism evidence="2 3">
    <name type="scientific">Xenorhabdus szentirmaii DSM 16338</name>
    <dbReference type="NCBI Taxonomy" id="1427518"/>
    <lineage>
        <taxon>Bacteria</taxon>
        <taxon>Pseudomonadati</taxon>
        <taxon>Pseudomonadota</taxon>
        <taxon>Gammaproteobacteria</taxon>
        <taxon>Enterobacterales</taxon>
        <taxon>Morganellaceae</taxon>
        <taxon>Xenorhabdus</taxon>
    </lineage>
</organism>
<protein>
    <recommendedName>
        <fullName evidence="4">Integrase DNA-binding domain-containing protein</fullName>
    </recommendedName>
</protein>
<dbReference type="EMBL" id="CBXF010000110">
    <property type="protein sequence ID" value="CDL84595.1"/>
    <property type="molecule type" value="Genomic_DNA"/>
</dbReference>